<protein>
    <submittedName>
        <fullName evidence="2">Uncharacterized protein</fullName>
    </submittedName>
</protein>
<name>A0ABV3RBL4_9SPHN</name>
<evidence type="ECO:0000256" key="1">
    <source>
        <dbReference type="SAM" id="MobiDB-lite"/>
    </source>
</evidence>
<feature type="compositionally biased region" description="Polar residues" evidence="1">
    <location>
        <begin position="57"/>
        <end position="69"/>
    </location>
</feature>
<dbReference type="EMBL" id="JBFNXR010000031">
    <property type="protein sequence ID" value="MEW9855268.1"/>
    <property type="molecule type" value="Genomic_DNA"/>
</dbReference>
<gene>
    <name evidence="2" type="ORF">ABUH87_08810</name>
</gene>
<keyword evidence="3" id="KW-1185">Reference proteome</keyword>
<feature type="region of interest" description="Disordered" evidence="1">
    <location>
        <begin position="25"/>
        <end position="69"/>
    </location>
</feature>
<organism evidence="2 3">
    <name type="scientific">Novosphingobium rhizovicinum</name>
    <dbReference type="NCBI Taxonomy" id="3228928"/>
    <lineage>
        <taxon>Bacteria</taxon>
        <taxon>Pseudomonadati</taxon>
        <taxon>Pseudomonadota</taxon>
        <taxon>Alphaproteobacteria</taxon>
        <taxon>Sphingomonadales</taxon>
        <taxon>Sphingomonadaceae</taxon>
        <taxon>Novosphingobium</taxon>
    </lineage>
</organism>
<sequence length="69" mass="7460">MMLIKLAAIGTLGYVGYRYLRERSDKQDNAPERVALAGGPLSPQATVQHNPDDIPPTTVQAAESARTTH</sequence>
<dbReference type="RefSeq" id="WP_367772604.1">
    <property type="nucleotide sequence ID" value="NZ_JBFNXR010000031.1"/>
</dbReference>
<evidence type="ECO:0000313" key="2">
    <source>
        <dbReference type="EMBL" id="MEW9855268.1"/>
    </source>
</evidence>
<accession>A0ABV3RBL4</accession>
<reference evidence="2 3" key="1">
    <citation type="submission" date="2024-06" db="EMBL/GenBank/DDBJ databases">
        <title>Novosphingobium rhizovicinus M1R2S20.</title>
        <authorList>
            <person name="Sun J.-Q."/>
        </authorList>
    </citation>
    <scope>NUCLEOTIDE SEQUENCE [LARGE SCALE GENOMIC DNA]</scope>
    <source>
        <strain evidence="2 3">M1R2S20</strain>
    </source>
</reference>
<dbReference type="Proteomes" id="UP001556118">
    <property type="component" value="Unassembled WGS sequence"/>
</dbReference>
<proteinExistence type="predicted"/>
<evidence type="ECO:0000313" key="3">
    <source>
        <dbReference type="Proteomes" id="UP001556118"/>
    </source>
</evidence>
<comment type="caution">
    <text evidence="2">The sequence shown here is derived from an EMBL/GenBank/DDBJ whole genome shotgun (WGS) entry which is preliminary data.</text>
</comment>